<dbReference type="GO" id="GO:0016846">
    <property type="term" value="F:carbon-sulfur lyase activity"/>
    <property type="evidence" value="ECO:0007669"/>
    <property type="project" value="InterPro"/>
</dbReference>
<organism evidence="6 7">
    <name type="scientific">Primorskyibacter flagellatus</name>
    <dbReference type="NCBI Taxonomy" id="1387277"/>
    <lineage>
        <taxon>Bacteria</taxon>
        <taxon>Pseudomonadati</taxon>
        <taxon>Pseudomonadota</taxon>
        <taxon>Alphaproteobacteria</taxon>
        <taxon>Rhodobacterales</taxon>
        <taxon>Roseobacteraceae</taxon>
        <taxon>Primorskyibacter</taxon>
    </lineage>
</organism>
<evidence type="ECO:0000256" key="4">
    <source>
        <dbReference type="ARBA" id="ARBA00023239"/>
    </source>
</evidence>
<evidence type="ECO:0000256" key="2">
    <source>
        <dbReference type="ARBA" id="ARBA00022723"/>
    </source>
</evidence>
<gene>
    <name evidence="6" type="ORF">SAMN06295998_1035</name>
</gene>
<dbReference type="InterPro" id="IPR011057">
    <property type="entry name" value="Mss4-like_sf"/>
</dbReference>
<sequence length="146" mass="15915">MEKRKGQCMCGAVRFSARVNPTKVHVCHCEQCRRWTGSALFAISAAKDDVEIEDTGAVRSFRSSDWASRSVCGTCGSALWYRFDEGKDGAGDFEIAIGLLEDASGLALEQEIFADQCPDFWAIRGDHGRLTRQETLALFGADAAGT</sequence>
<proteinExistence type="inferred from homology"/>
<evidence type="ECO:0000256" key="3">
    <source>
        <dbReference type="ARBA" id="ARBA00022833"/>
    </source>
</evidence>
<feature type="domain" description="CENP-V/GFA" evidence="5">
    <location>
        <begin position="4"/>
        <end position="122"/>
    </location>
</feature>
<comment type="similarity">
    <text evidence="1">Belongs to the Gfa family.</text>
</comment>
<keyword evidence="7" id="KW-1185">Reference proteome</keyword>
<reference evidence="6 7" key="1">
    <citation type="submission" date="2017-04" db="EMBL/GenBank/DDBJ databases">
        <authorList>
            <person name="Afonso C.L."/>
            <person name="Miller P.J."/>
            <person name="Scott M.A."/>
            <person name="Spackman E."/>
            <person name="Goraichik I."/>
            <person name="Dimitrov K.M."/>
            <person name="Suarez D.L."/>
            <person name="Swayne D.E."/>
        </authorList>
    </citation>
    <scope>NUCLEOTIDE SEQUENCE [LARGE SCALE GENOMIC DNA]</scope>
    <source>
        <strain evidence="6 7">CGMCC 1.12644</strain>
    </source>
</reference>
<dbReference type="AlphaFoldDB" id="A0A1W2AHC8"/>
<dbReference type="Proteomes" id="UP000192330">
    <property type="component" value="Unassembled WGS sequence"/>
</dbReference>
<evidence type="ECO:0000259" key="5">
    <source>
        <dbReference type="PROSITE" id="PS51891"/>
    </source>
</evidence>
<dbReference type="SUPFAM" id="SSF51316">
    <property type="entry name" value="Mss4-like"/>
    <property type="match status" value="1"/>
</dbReference>
<dbReference type="PROSITE" id="PS51891">
    <property type="entry name" value="CENP_V_GFA"/>
    <property type="match status" value="1"/>
</dbReference>
<dbReference type="Pfam" id="PF04828">
    <property type="entry name" value="GFA"/>
    <property type="match status" value="1"/>
</dbReference>
<protein>
    <submittedName>
        <fullName evidence="6">Uncharacterized conserved protein</fullName>
    </submittedName>
</protein>
<dbReference type="RefSeq" id="WP_235866553.1">
    <property type="nucleotide sequence ID" value="NZ_FWYD01000003.1"/>
</dbReference>
<dbReference type="STRING" id="1387277.SAMN06295998_1035"/>
<dbReference type="PANTHER" id="PTHR33337">
    <property type="entry name" value="GFA DOMAIN-CONTAINING PROTEIN"/>
    <property type="match status" value="1"/>
</dbReference>
<dbReference type="Gene3D" id="3.90.1590.10">
    <property type="entry name" value="glutathione-dependent formaldehyde- activating enzyme (gfa)"/>
    <property type="match status" value="1"/>
</dbReference>
<dbReference type="EMBL" id="FWYD01000003">
    <property type="protein sequence ID" value="SMC59861.1"/>
    <property type="molecule type" value="Genomic_DNA"/>
</dbReference>
<evidence type="ECO:0000313" key="6">
    <source>
        <dbReference type="EMBL" id="SMC59861.1"/>
    </source>
</evidence>
<evidence type="ECO:0000313" key="7">
    <source>
        <dbReference type="Proteomes" id="UP000192330"/>
    </source>
</evidence>
<keyword evidence="2" id="KW-0479">Metal-binding</keyword>
<evidence type="ECO:0000256" key="1">
    <source>
        <dbReference type="ARBA" id="ARBA00005495"/>
    </source>
</evidence>
<accession>A0A1W2AHC8</accession>
<dbReference type="GO" id="GO:0046872">
    <property type="term" value="F:metal ion binding"/>
    <property type="evidence" value="ECO:0007669"/>
    <property type="project" value="UniProtKB-KW"/>
</dbReference>
<dbReference type="InterPro" id="IPR006913">
    <property type="entry name" value="CENP-V/GFA"/>
</dbReference>
<keyword evidence="3" id="KW-0862">Zinc</keyword>
<dbReference type="PANTHER" id="PTHR33337:SF40">
    <property type="entry name" value="CENP-V_GFA DOMAIN-CONTAINING PROTEIN-RELATED"/>
    <property type="match status" value="1"/>
</dbReference>
<keyword evidence="4" id="KW-0456">Lyase</keyword>
<name>A0A1W2AHC8_9RHOB</name>